<dbReference type="InterPro" id="IPR001173">
    <property type="entry name" value="Glyco_trans_2-like"/>
</dbReference>
<dbReference type="OrthoDB" id="3183633at2"/>
<dbReference type="InterPro" id="IPR029044">
    <property type="entry name" value="Nucleotide-diphossugar_trans"/>
</dbReference>
<dbReference type="EMBL" id="SGWW01000002">
    <property type="protein sequence ID" value="RZS57400.1"/>
    <property type="molecule type" value="Genomic_DNA"/>
</dbReference>
<evidence type="ECO:0000313" key="3">
    <source>
        <dbReference type="Proteomes" id="UP000293519"/>
    </source>
</evidence>
<keyword evidence="2" id="KW-0808">Transferase</keyword>
<feature type="domain" description="Glycosyltransferase 2-like" evidence="1">
    <location>
        <begin position="1"/>
        <end position="133"/>
    </location>
</feature>
<sequence length="279" mass="30599">MPAFNAAQYLDECLASVTPAASKAGPWEIVVVDDGSTDATADIAAAWALRDARVRLVHLRKNRGLSVARNRGLGQCRGRFVHFLDADDRLAPALLSDVVEMASTKNLDIAHFDAGVFIDMSDAPATAEQYAAYYRRPPTYSEVTTGTALALELLENDHWRSSACLQLFSRSFLRAHRLSFARGLLHEDNLFTAEANAVARRVAHVAVPAYERRIRAGSITTSAVTERHVASLRAIARRLSRRAQRASGQDRELFDRLSARLANDAELASARLAASRASR</sequence>
<keyword evidence="3" id="KW-1185">Reference proteome</keyword>
<proteinExistence type="predicted"/>
<gene>
    <name evidence="2" type="ORF">EV141_1112</name>
</gene>
<reference evidence="2 3" key="1">
    <citation type="journal article" date="2015" name="Stand. Genomic Sci.">
        <title>Genomic Encyclopedia of Bacterial and Archaeal Type Strains, Phase III: the genomes of soil and plant-associated and newly described type strains.</title>
        <authorList>
            <person name="Whitman W.B."/>
            <person name="Woyke T."/>
            <person name="Klenk H.P."/>
            <person name="Zhou Y."/>
            <person name="Lilburn T.G."/>
            <person name="Beck B.J."/>
            <person name="De Vos P."/>
            <person name="Vandamme P."/>
            <person name="Eisen J.A."/>
            <person name="Garrity G."/>
            <person name="Hugenholtz P."/>
            <person name="Kyrpides N.C."/>
        </authorList>
    </citation>
    <scope>NUCLEOTIDE SEQUENCE [LARGE SCALE GENOMIC DNA]</scope>
    <source>
        <strain evidence="2 3">CV2</strain>
    </source>
</reference>
<dbReference type="Proteomes" id="UP000293519">
    <property type="component" value="Unassembled WGS sequence"/>
</dbReference>
<dbReference type="PANTHER" id="PTHR22916">
    <property type="entry name" value="GLYCOSYLTRANSFERASE"/>
    <property type="match status" value="1"/>
</dbReference>
<organism evidence="2 3">
    <name type="scientific">Microcella putealis</name>
    <dbReference type="NCBI Taxonomy" id="337005"/>
    <lineage>
        <taxon>Bacteria</taxon>
        <taxon>Bacillati</taxon>
        <taxon>Actinomycetota</taxon>
        <taxon>Actinomycetes</taxon>
        <taxon>Micrococcales</taxon>
        <taxon>Microbacteriaceae</taxon>
        <taxon>Microcella</taxon>
    </lineage>
</organism>
<dbReference type="Gene3D" id="3.90.550.10">
    <property type="entry name" value="Spore Coat Polysaccharide Biosynthesis Protein SpsA, Chain A"/>
    <property type="match status" value="1"/>
</dbReference>
<dbReference type="SUPFAM" id="SSF53448">
    <property type="entry name" value="Nucleotide-diphospho-sugar transferases"/>
    <property type="match status" value="1"/>
</dbReference>
<dbReference type="RefSeq" id="WP_157985513.1">
    <property type="nucleotide sequence ID" value="NZ_SGWW01000002.1"/>
</dbReference>
<comment type="caution">
    <text evidence="2">The sequence shown here is derived from an EMBL/GenBank/DDBJ whole genome shotgun (WGS) entry which is preliminary data.</text>
</comment>
<evidence type="ECO:0000259" key="1">
    <source>
        <dbReference type="Pfam" id="PF00535"/>
    </source>
</evidence>
<dbReference type="PANTHER" id="PTHR22916:SF3">
    <property type="entry name" value="UDP-GLCNAC:BETAGAL BETA-1,3-N-ACETYLGLUCOSAMINYLTRANSFERASE-LIKE PROTEIN 1"/>
    <property type="match status" value="1"/>
</dbReference>
<dbReference type="GO" id="GO:0016758">
    <property type="term" value="F:hexosyltransferase activity"/>
    <property type="evidence" value="ECO:0007669"/>
    <property type="project" value="UniProtKB-ARBA"/>
</dbReference>
<protein>
    <submittedName>
        <fullName evidence="2">Heptose III glucuronosyltransferase</fullName>
    </submittedName>
</protein>
<name>A0A4V2EWW4_9MICO</name>
<dbReference type="AlphaFoldDB" id="A0A4V2EWW4"/>
<evidence type="ECO:0000313" key="2">
    <source>
        <dbReference type="EMBL" id="RZS57400.1"/>
    </source>
</evidence>
<accession>A0A4V2EWW4</accession>
<dbReference type="CDD" id="cd00761">
    <property type="entry name" value="Glyco_tranf_GTA_type"/>
    <property type="match status" value="1"/>
</dbReference>
<dbReference type="Pfam" id="PF00535">
    <property type="entry name" value="Glycos_transf_2"/>
    <property type="match status" value="1"/>
</dbReference>